<feature type="domain" description="PBP" evidence="3">
    <location>
        <begin position="32"/>
        <end position="279"/>
    </location>
</feature>
<evidence type="ECO:0000256" key="2">
    <source>
        <dbReference type="SAM" id="SignalP"/>
    </source>
</evidence>
<dbReference type="eggNOG" id="COG0226">
    <property type="taxonomic scope" value="Bacteria"/>
</dbReference>
<name>A0A0A2M0V0_9FLAO</name>
<dbReference type="SUPFAM" id="SSF53850">
    <property type="entry name" value="Periplasmic binding protein-like II"/>
    <property type="match status" value="1"/>
</dbReference>
<evidence type="ECO:0000256" key="1">
    <source>
        <dbReference type="ARBA" id="ARBA00022729"/>
    </source>
</evidence>
<dbReference type="Pfam" id="PF12849">
    <property type="entry name" value="PBP_like_2"/>
    <property type="match status" value="1"/>
</dbReference>
<evidence type="ECO:0000313" key="4">
    <source>
        <dbReference type="EMBL" id="KGO85196.1"/>
    </source>
</evidence>
<dbReference type="Gene3D" id="3.40.190.10">
    <property type="entry name" value="Periplasmic binding protein-like II"/>
    <property type="match status" value="2"/>
</dbReference>
<evidence type="ECO:0000259" key="3">
    <source>
        <dbReference type="Pfam" id="PF12849"/>
    </source>
</evidence>
<keyword evidence="1 2" id="KW-0732">Signal</keyword>
<dbReference type="STRING" id="1121895.GCA_000378485_02102"/>
<evidence type="ECO:0000313" key="5">
    <source>
        <dbReference type="Proteomes" id="UP000030152"/>
    </source>
</evidence>
<dbReference type="PANTHER" id="PTHR30570:SF1">
    <property type="entry name" value="PHOSPHATE-BINDING PROTEIN PSTS"/>
    <property type="match status" value="1"/>
</dbReference>
<reference evidence="4 5" key="1">
    <citation type="submission" date="2013-09" db="EMBL/GenBank/DDBJ databases">
        <authorList>
            <person name="Zeng Z."/>
            <person name="Chen C."/>
        </authorList>
    </citation>
    <scope>NUCLEOTIDE SEQUENCE [LARGE SCALE GENOMIC DNA]</scope>
    <source>
        <strain evidence="4 5">WB 3.3-2</strain>
    </source>
</reference>
<keyword evidence="5" id="KW-1185">Reference proteome</keyword>
<dbReference type="RefSeq" id="WP_020213261.1">
    <property type="nucleotide sequence ID" value="NZ_JRLX01000026.1"/>
</dbReference>
<dbReference type="InterPro" id="IPR050811">
    <property type="entry name" value="Phosphate_ABC_transporter"/>
</dbReference>
<dbReference type="PROSITE" id="PS51257">
    <property type="entry name" value="PROKAR_LIPOPROTEIN"/>
    <property type="match status" value="1"/>
</dbReference>
<feature type="chain" id="PRO_5002002736" description="PBP domain-containing protein" evidence="2">
    <location>
        <begin position="20"/>
        <end position="309"/>
    </location>
</feature>
<dbReference type="PANTHER" id="PTHR30570">
    <property type="entry name" value="PERIPLASMIC PHOSPHATE BINDING COMPONENT OF PHOSPHATE ABC TRANSPORTER"/>
    <property type="match status" value="1"/>
</dbReference>
<gene>
    <name evidence="4" type="ORF">Q765_17700</name>
</gene>
<organism evidence="4 5">
    <name type="scientific">Flavobacterium rivuli WB 3.3-2 = DSM 21788</name>
    <dbReference type="NCBI Taxonomy" id="1121895"/>
    <lineage>
        <taxon>Bacteria</taxon>
        <taxon>Pseudomonadati</taxon>
        <taxon>Bacteroidota</taxon>
        <taxon>Flavobacteriia</taxon>
        <taxon>Flavobacteriales</taxon>
        <taxon>Flavobacteriaceae</taxon>
        <taxon>Flavobacterium</taxon>
    </lineage>
</organism>
<dbReference type="InterPro" id="IPR024370">
    <property type="entry name" value="PBP_domain"/>
</dbReference>
<dbReference type="EMBL" id="JRLX01000026">
    <property type="protein sequence ID" value="KGO85196.1"/>
    <property type="molecule type" value="Genomic_DNA"/>
</dbReference>
<dbReference type="AlphaFoldDB" id="A0A0A2M0V0"/>
<proteinExistence type="predicted"/>
<feature type="signal peptide" evidence="2">
    <location>
        <begin position="1"/>
        <end position="19"/>
    </location>
</feature>
<accession>A0A0A2M0V0</accession>
<sequence length="309" mass="34024">MKYTYALLAIAIISSGVFFACKNDTASKIEVADETTIAGNLNLQVDATVQPIVEDVLAVFKSVYPKAHILQVNRSESDIVNAIMRDSSAVVVLTRELAENEKAHFDKFNIKPRITHFATDALALITNKSTTDTVVNLEDVYKVMRGEEAATVKKLVFDNPNSSALQMLMKNAGVTKIPANAVYSLNNTQEVIKFVLQNAGTIGVVGVNWLVQPPQELVEDVANLTVLGVDNVKINKGRKKYFKPSQSNISTGFYPLTRKLYLLNYQGRPGLGMGFANYINAPEGQRIILKSGLLPVEIPPREIEVRNEL</sequence>
<comment type="caution">
    <text evidence="4">The sequence shown here is derived from an EMBL/GenBank/DDBJ whole genome shotgun (WGS) entry which is preliminary data.</text>
</comment>
<dbReference type="OrthoDB" id="1450880at2"/>
<protein>
    <recommendedName>
        <fullName evidence="3">PBP domain-containing protein</fullName>
    </recommendedName>
</protein>
<dbReference type="Proteomes" id="UP000030152">
    <property type="component" value="Unassembled WGS sequence"/>
</dbReference>